<evidence type="ECO:0000313" key="1">
    <source>
        <dbReference type="EMBL" id="RKE96376.1"/>
    </source>
</evidence>
<dbReference type="AlphaFoldDB" id="A0A420DQ14"/>
<evidence type="ECO:0000313" key="2">
    <source>
        <dbReference type="Proteomes" id="UP000284407"/>
    </source>
</evidence>
<keyword evidence="2" id="KW-1185">Reference proteome</keyword>
<sequence length="34" mass="3822">MFEATTNPAARAAMNSAHIARGRMIADFWAWLRS</sequence>
<reference evidence="1 2" key="1">
    <citation type="submission" date="2018-09" db="EMBL/GenBank/DDBJ databases">
        <title>Genomic Encyclopedia of Archaeal and Bacterial Type Strains, Phase II (KMG-II): from individual species to whole genera.</title>
        <authorList>
            <person name="Goeker M."/>
        </authorList>
    </citation>
    <scope>NUCLEOTIDE SEQUENCE [LARGE SCALE GENOMIC DNA]</scope>
    <source>
        <strain evidence="1 2">DSM 11458</strain>
    </source>
</reference>
<protein>
    <submittedName>
        <fullName evidence="1">Uncharacterized protein</fullName>
    </submittedName>
</protein>
<comment type="caution">
    <text evidence="1">The sequence shown here is derived from an EMBL/GenBank/DDBJ whole genome shotgun (WGS) entry which is preliminary data.</text>
</comment>
<name>A0A420DQ14_9RHOB</name>
<accession>A0A420DQ14</accession>
<dbReference type="EMBL" id="RAQK01000001">
    <property type="protein sequence ID" value="RKE96376.1"/>
    <property type="molecule type" value="Genomic_DNA"/>
</dbReference>
<proteinExistence type="predicted"/>
<dbReference type="Proteomes" id="UP000284407">
    <property type="component" value="Unassembled WGS sequence"/>
</dbReference>
<gene>
    <name evidence="1" type="ORF">C8N30_0934</name>
</gene>
<organism evidence="1 2">
    <name type="scientific">Sulfitobacter guttiformis</name>
    <dbReference type="NCBI Taxonomy" id="74349"/>
    <lineage>
        <taxon>Bacteria</taxon>
        <taxon>Pseudomonadati</taxon>
        <taxon>Pseudomonadota</taxon>
        <taxon>Alphaproteobacteria</taxon>
        <taxon>Rhodobacterales</taxon>
        <taxon>Roseobacteraceae</taxon>
        <taxon>Sulfitobacter</taxon>
    </lineage>
</organism>